<evidence type="ECO:0000313" key="2">
    <source>
        <dbReference type="Proteomes" id="UP000012589"/>
    </source>
</evidence>
<protein>
    <submittedName>
        <fullName evidence="1">Uncharacterized protein</fullName>
    </submittedName>
</protein>
<dbReference type="Proteomes" id="UP000012589">
    <property type="component" value="Unassembled WGS sequence"/>
</dbReference>
<dbReference type="HOGENOM" id="CLU_1228391_0_0_9"/>
<proteinExistence type="predicted"/>
<dbReference type="STRING" id="1235802.C823_04614"/>
<dbReference type="OrthoDB" id="10014716at2"/>
<keyword evidence="2" id="KW-1185">Reference proteome</keyword>
<comment type="caution">
    <text evidence="1">The sequence shown here is derived from an EMBL/GenBank/DDBJ whole genome shotgun (WGS) entry which is preliminary data.</text>
</comment>
<dbReference type="EMBL" id="AQFT01000134">
    <property type="protein sequence ID" value="EMZ21366.1"/>
    <property type="molecule type" value="Genomic_DNA"/>
</dbReference>
<reference evidence="1 2" key="1">
    <citation type="journal article" date="2014" name="Genome Announc.">
        <title>Draft genome sequences of the altered schaedler flora, a defined bacterial community from gnotobiotic mice.</title>
        <authorList>
            <person name="Wannemuehler M.J."/>
            <person name="Overstreet A.M."/>
            <person name="Ward D.V."/>
            <person name="Phillips G.J."/>
        </authorList>
    </citation>
    <scope>NUCLEOTIDE SEQUENCE [LARGE SCALE GENOMIC DNA]</scope>
    <source>
        <strain evidence="1 2">ASF492</strain>
    </source>
</reference>
<evidence type="ECO:0000313" key="1">
    <source>
        <dbReference type="EMBL" id="EMZ21366.1"/>
    </source>
</evidence>
<gene>
    <name evidence="1" type="ORF">C823_04614</name>
</gene>
<sequence>MAYKWLKGNKTYSYTPKEFQCDFLSDIGKLPTSHKYGEKQKNDTISDDPCMPGSECFCLEDGSIWLLGIETDTWVKVGYKFGESSGNTGSSGSNITSYNQLTDVPLKNLVGNTSTPLILSNLSPGIYKILGNYSVTNNSKKYTTETSGDVFIISSGKILQMASTGITLSNINPDGSYEVNNYATKNDVSTEIIEQLNTGNLNSEIQNIINQKLSYATDVDIDNFF</sequence>
<name>N1ZZP6_9FIRM</name>
<dbReference type="PATRIC" id="fig|1235802.3.peg.4887"/>
<organism evidence="1 2">
    <name type="scientific">Eubacterium plexicaudatum ASF492</name>
    <dbReference type="NCBI Taxonomy" id="1235802"/>
    <lineage>
        <taxon>Bacteria</taxon>
        <taxon>Bacillati</taxon>
        <taxon>Bacillota</taxon>
        <taxon>Clostridia</taxon>
        <taxon>Eubacteriales</taxon>
        <taxon>Eubacteriaceae</taxon>
        <taxon>Eubacterium</taxon>
    </lineage>
</organism>
<accession>N1ZZP6</accession>
<dbReference type="AlphaFoldDB" id="N1ZZP6"/>